<protein>
    <submittedName>
        <fullName evidence="2">Uncharacterized protein</fullName>
    </submittedName>
</protein>
<feature type="non-terminal residue" evidence="2">
    <location>
        <position position="480"/>
    </location>
</feature>
<gene>
    <name evidence="2" type="ORF">BJ554DRAFT_4299</name>
</gene>
<comment type="caution">
    <text evidence="2">The sequence shown here is derived from an EMBL/GenBank/DDBJ whole genome shotgun (WGS) entry which is preliminary data.</text>
</comment>
<feature type="compositionally biased region" description="Basic and acidic residues" evidence="1">
    <location>
        <begin position="1"/>
        <end position="14"/>
    </location>
</feature>
<evidence type="ECO:0000256" key="1">
    <source>
        <dbReference type="SAM" id="MobiDB-lite"/>
    </source>
</evidence>
<feature type="compositionally biased region" description="Pro residues" evidence="1">
    <location>
        <begin position="54"/>
        <end position="68"/>
    </location>
</feature>
<accession>A0A8H8DF16</accession>
<proteinExistence type="predicted"/>
<feature type="region of interest" description="Disordered" evidence="1">
    <location>
        <begin position="131"/>
        <end position="162"/>
    </location>
</feature>
<feature type="non-terminal residue" evidence="2">
    <location>
        <position position="1"/>
    </location>
</feature>
<name>A0A8H8DF16_9FUNG</name>
<evidence type="ECO:0000313" key="3">
    <source>
        <dbReference type="Proteomes" id="UP000673691"/>
    </source>
</evidence>
<feature type="region of interest" description="Disordered" evidence="1">
    <location>
        <begin position="355"/>
        <end position="445"/>
    </location>
</feature>
<feature type="compositionally biased region" description="Pro residues" evidence="1">
    <location>
        <begin position="137"/>
        <end position="152"/>
    </location>
</feature>
<organism evidence="2 3">
    <name type="scientific">Olpidium bornovanus</name>
    <dbReference type="NCBI Taxonomy" id="278681"/>
    <lineage>
        <taxon>Eukaryota</taxon>
        <taxon>Fungi</taxon>
        <taxon>Fungi incertae sedis</taxon>
        <taxon>Olpidiomycota</taxon>
        <taxon>Olpidiomycotina</taxon>
        <taxon>Olpidiomycetes</taxon>
        <taxon>Olpidiales</taxon>
        <taxon>Olpidiaceae</taxon>
        <taxon>Olpidium</taxon>
    </lineage>
</organism>
<feature type="compositionally biased region" description="Gly residues" evidence="1">
    <location>
        <begin position="215"/>
        <end position="225"/>
    </location>
</feature>
<feature type="compositionally biased region" description="Basic residues" evidence="1">
    <location>
        <begin position="416"/>
        <end position="425"/>
    </location>
</feature>
<sequence length="480" mass="50378">PRKPAEPGDGRTPRPPEQNVSRTSRDRPTLSQPHLSRQTWLRRSTGTHVRHPKPPPSPADGPDVGPPRHPVRPSRAVPGRRPKSVNVSAWFVLPLPAETPPAPVGGRQVNFEALLLPQMSTMNYVPVLSSPAGRRIAPPPPPPLPGQPPPQPEIGEAGPEKQAVVSKYRVFDPPEGHRHDALRWCKQAHWRRIRQWRGLSQQHQQQQQQQQRTGAAGGDGGGGGPEQQRPQRKQQTKPCLRGSAHTCQVHRAAAAAACAPCGTVNGEAGAARFRAKSAGETAVRSVRRPSRSAGAAAAAPDPAACGPGTAAAGPEVGPSRVPAAGKEGAAELARSVGERSALRVAHAAGLCSLRDQGPLRRATRPPRPPAHGLHPARRRRQGRRGGAPREAEEVPVASSSGIRSRRARGVAARGAGRGRSRRTGRGRCAAAARRPRVRAGKRPGSTAVVRSVVGLRPAGAVAQFPAAGSPGGPAARGGPA</sequence>
<feature type="region of interest" description="Disordered" evidence="1">
    <location>
        <begin position="276"/>
        <end position="333"/>
    </location>
</feature>
<feature type="region of interest" description="Disordered" evidence="1">
    <location>
        <begin position="1"/>
        <end position="84"/>
    </location>
</feature>
<reference evidence="2 3" key="1">
    <citation type="journal article" name="Sci. Rep.">
        <title>Genome-scale phylogenetic analyses confirm Olpidium as the closest living zoosporic fungus to the non-flagellated, terrestrial fungi.</title>
        <authorList>
            <person name="Chang Y."/>
            <person name="Rochon D."/>
            <person name="Sekimoto S."/>
            <person name="Wang Y."/>
            <person name="Chovatia M."/>
            <person name="Sandor L."/>
            <person name="Salamov A."/>
            <person name="Grigoriev I.V."/>
            <person name="Stajich J.E."/>
            <person name="Spatafora J.W."/>
        </authorList>
    </citation>
    <scope>NUCLEOTIDE SEQUENCE [LARGE SCALE GENOMIC DNA]</scope>
    <source>
        <strain evidence="2">S191</strain>
    </source>
</reference>
<feature type="compositionally biased region" description="Basic residues" evidence="1">
    <location>
        <begin position="374"/>
        <end position="383"/>
    </location>
</feature>
<keyword evidence="3" id="KW-1185">Reference proteome</keyword>
<dbReference type="AlphaFoldDB" id="A0A8H8DF16"/>
<evidence type="ECO:0000313" key="2">
    <source>
        <dbReference type="EMBL" id="KAG5456065.1"/>
    </source>
</evidence>
<feature type="compositionally biased region" description="Polar residues" evidence="1">
    <location>
        <begin position="29"/>
        <end position="47"/>
    </location>
</feature>
<feature type="compositionally biased region" description="Low complexity" evidence="1">
    <location>
        <begin position="197"/>
        <end position="214"/>
    </location>
</feature>
<feature type="compositionally biased region" description="Low complexity" evidence="1">
    <location>
        <begin position="293"/>
        <end position="314"/>
    </location>
</feature>
<dbReference type="EMBL" id="JAEFCI010012337">
    <property type="protein sequence ID" value="KAG5456065.1"/>
    <property type="molecule type" value="Genomic_DNA"/>
</dbReference>
<feature type="region of interest" description="Disordered" evidence="1">
    <location>
        <begin position="197"/>
        <end position="239"/>
    </location>
</feature>
<dbReference type="Proteomes" id="UP000673691">
    <property type="component" value="Unassembled WGS sequence"/>
</dbReference>